<dbReference type="Ensembl" id="ENSHHUT00000016104.1">
    <property type="protein sequence ID" value="ENSHHUP00000015553.1"/>
    <property type="gene ID" value="ENSHHUG00000009690.1"/>
</dbReference>
<protein>
    <recommendedName>
        <fullName evidence="2">THIF-type NAD/FAD binding fold domain-containing protein</fullName>
    </recommendedName>
</protein>
<organism evidence="3 4">
    <name type="scientific">Hucho hucho</name>
    <name type="common">huchen</name>
    <dbReference type="NCBI Taxonomy" id="62062"/>
    <lineage>
        <taxon>Eukaryota</taxon>
        <taxon>Metazoa</taxon>
        <taxon>Chordata</taxon>
        <taxon>Craniata</taxon>
        <taxon>Vertebrata</taxon>
        <taxon>Euteleostomi</taxon>
        <taxon>Actinopterygii</taxon>
        <taxon>Neopterygii</taxon>
        <taxon>Teleostei</taxon>
        <taxon>Protacanthopterygii</taxon>
        <taxon>Salmoniformes</taxon>
        <taxon>Salmonidae</taxon>
        <taxon>Salmoninae</taxon>
        <taxon>Hucho</taxon>
    </lineage>
</organism>
<comment type="similarity">
    <text evidence="1">Belongs to the ubiquitin-activating E1 family.</text>
</comment>
<dbReference type="GeneTree" id="ENSGT00940000165405"/>
<dbReference type="PANTHER" id="PTHR10953">
    <property type="entry name" value="UBIQUITIN-ACTIVATING ENZYME E1"/>
    <property type="match status" value="1"/>
</dbReference>
<evidence type="ECO:0000313" key="4">
    <source>
        <dbReference type="Proteomes" id="UP000314982"/>
    </source>
</evidence>
<dbReference type="STRING" id="62062.ENSHHUP00000015553"/>
<evidence type="ECO:0000256" key="1">
    <source>
        <dbReference type="ARBA" id="ARBA00005673"/>
    </source>
</evidence>
<dbReference type="Pfam" id="PF00899">
    <property type="entry name" value="ThiF"/>
    <property type="match status" value="1"/>
</dbReference>
<sequence length="103" mass="11420">MQSSNVLVSGLRGLGVEIAKNVILGGVKSVTLHDQGQAEWRDLSSQFYLREEDLGKNRAEVSRTRLAELNSYVPVVAYTGALIDDYLTQFQVKLHYPSNPLPS</sequence>
<dbReference type="AlphaFoldDB" id="A0A4W5KET6"/>
<dbReference type="InterPro" id="IPR000594">
    <property type="entry name" value="ThiF_NAD_FAD-bd"/>
</dbReference>
<dbReference type="Proteomes" id="UP000314982">
    <property type="component" value="Unassembled WGS sequence"/>
</dbReference>
<evidence type="ECO:0000313" key="3">
    <source>
        <dbReference type="Ensembl" id="ENSHHUP00000015553.1"/>
    </source>
</evidence>
<evidence type="ECO:0000259" key="2">
    <source>
        <dbReference type="Pfam" id="PF00899"/>
    </source>
</evidence>
<accession>A0A4W5KET6</accession>
<dbReference type="SUPFAM" id="SSF69572">
    <property type="entry name" value="Activating enzymes of the ubiquitin-like proteins"/>
    <property type="match status" value="1"/>
</dbReference>
<feature type="domain" description="THIF-type NAD/FAD binding fold" evidence="2">
    <location>
        <begin position="2"/>
        <end position="87"/>
    </location>
</feature>
<reference evidence="4" key="1">
    <citation type="submission" date="2018-06" db="EMBL/GenBank/DDBJ databases">
        <title>Genome assembly of Danube salmon.</title>
        <authorList>
            <person name="Macqueen D.J."/>
            <person name="Gundappa M.K."/>
        </authorList>
    </citation>
    <scope>NUCLEOTIDE SEQUENCE [LARGE SCALE GENOMIC DNA]</scope>
</reference>
<dbReference type="GO" id="GO:0005737">
    <property type="term" value="C:cytoplasm"/>
    <property type="evidence" value="ECO:0007669"/>
    <property type="project" value="TreeGrafter"/>
</dbReference>
<dbReference type="PANTHER" id="PTHR10953:SF162">
    <property type="entry name" value="SUMO-ACTIVATING ENZYME SUBUNIT 1"/>
    <property type="match status" value="1"/>
</dbReference>
<dbReference type="GO" id="GO:0019948">
    <property type="term" value="F:SUMO activating enzyme activity"/>
    <property type="evidence" value="ECO:0007669"/>
    <property type="project" value="TreeGrafter"/>
</dbReference>
<dbReference type="InterPro" id="IPR035985">
    <property type="entry name" value="Ubiquitin-activating_enz"/>
</dbReference>
<reference evidence="3" key="3">
    <citation type="submission" date="2025-09" db="UniProtKB">
        <authorList>
            <consortium name="Ensembl"/>
        </authorList>
    </citation>
    <scope>IDENTIFICATION</scope>
</reference>
<dbReference type="Gene3D" id="3.40.50.720">
    <property type="entry name" value="NAD(P)-binding Rossmann-like Domain"/>
    <property type="match status" value="1"/>
</dbReference>
<reference evidence="3" key="2">
    <citation type="submission" date="2025-08" db="UniProtKB">
        <authorList>
            <consortium name="Ensembl"/>
        </authorList>
    </citation>
    <scope>IDENTIFICATION</scope>
</reference>
<name>A0A4W5KET6_9TELE</name>
<keyword evidence="4" id="KW-1185">Reference proteome</keyword>
<dbReference type="GO" id="GO:0016925">
    <property type="term" value="P:protein sumoylation"/>
    <property type="evidence" value="ECO:0007669"/>
    <property type="project" value="TreeGrafter"/>
</dbReference>
<dbReference type="InterPro" id="IPR045886">
    <property type="entry name" value="ThiF/MoeB/HesA"/>
</dbReference>
<dbReference type="GO" id="GO:0031510">
    <property type="term" value="C:SUMO activating enzyme complex"/>
    <property type="evidence" value="ECO:0007669"/>
    <property type="project" value="TreeGrafter"/>
</dbReference>
<proteinExistence type="inferred from homology"/>